<name>A0ABU8NJK1_9SPHI</name>
<dbReference type="Proteomes" id="UP001378956">
    <property type="component" value="Unassembled WGS sequence"/>
</dbReference>
<protein>
    <submittedName>
        <fullName evidence="1">Uncharacterized protein</fullName>
    </submittedName>
</protein>
<evidence type="ECO:0000313" key="1">
    <source>
        <dbReference type="EMBL" id="MEJ2901630.1"/>
    </source>
</evidence>
<dbReference type="EMBL" id="JBBEUB010000001">
    <property type="protein sequence ID" value="MEJ2901630.1"/>
    <property type="molecule type" value="Genomic_DNA"/>
</dbReference>
<accession>A0ABU8NJK1</accession>
<keyword evidence="2" id="KW-1185">Reference proteome</keyword>
<comment type="caution">
    <text evidence="1">The sequence shown here is derived from an EMBL/GenBank/DDBJ whole genome shotgun (WGS) entry which is preliminary data.</text>
</comment>
<reference evidence="1 2" key="1">
    <citation type="submission" date="2024-03" db="EMBL/GenBank/DDBJ databases">
        <title>Sequence of Lycoming College Course Isolates.</title>
        <authorList>
            <person name="Plotts O."/>
            <person name="Newman J."/>
        </authorList>
    </citation>
    <scope>NUCLEOTIDE SEQUENCE [LARGE SCALE GENOMIC DNA]</scope>
    <source>
        <strain evidence="1 2">CJB-3</strain>
    </source>
</reference>
<proteinExistence type="predicted"/>
<evidence type="ECO:0000313" key="2">
    <source>
        <dbReference type="Proteomes" id="UP001378956"/>
    </source>
</evidence>
<gene>
    <name evidence="1" type="ORF">WAE58_04315</name>
</gene>
<sequence length="112" mass="12836">MSFRTELAKIALRHINVLTLVSFEEMTDEIDLFETAVAEYDGVILQLLFPNPAAGYPKFQLLKTDISLAEPTSYFQNEVGETDLTAQEVILLVNRYVQESERLYNLDRRPHG</sequence>
<dbReference type="RefSeq" id="WP_337715392.1">
    <property type="nucleotide sequence ID" value="NZ_JBBEUB010000001.1"/>
</dbReference>
<organism evidence="1 2">
    <name type="scientific">Pedobacter panaciterrae</name>
    <dbReference type="NCBI Taxonomy" id="363849"/>
    <lineage>
        <taxon>Bacteria</taxon>
        <taxon>Pseudomonadati</taxon>
        <taxon>Bacteroidota</taxon>
        <taxon>Sphingobacteriia</taxon>
        <taxon>Sphingobacteriales</taxon>
        <taxon>Sphingobacteriaceae</taxon>
        <taxon>Pedobacter</taxon>
    </lineage>
</organism>